<feature type="domain" description="Glycoside hydrolase 123 catalytic" evidence="1">
    <location>
        <begin position="172"/>
        <end position="509"/>
    </location>
</feature>
<evidence type="ECO:0000259" key="1">
    <source>
        <dbReference type="Pfam" id="PF13320"/>
    </source>
</evidence>
<accession>A0A1V8YG33</accession>
<dbReference type="Pfam" id="PF13320">
    <property type="entry name" value="GH123_cat"/>
    <property type="match status" value="1"/>
</dbReference>
<proteinExistence type="predicted"/>
<dbReference type="AlphaFoldDB" id="A0A1V8YG33"/>
<reference evidence="2 3" key="1">
    <citation type="journal article" date="2017" name="BMC Microbiol.">
        <title>Comparative genomics of Enterococcus spp. isolated from bovine feces.</title>
        <authorList>
            <person name="Beukers A.G."/>
            <person name="Zaheer R."/>
            <person name="Goji N."/>
            <person name="Amoako K.K."/>
            <person name="Chaves A.V."/>
            <person name="Ward M.P."/>
            <person name="McAllister T.A."/>
        </authorList>
    </citation>
    <scope>NUCLEOTIDE SEQUENCE [LARGE SCALE GENOMIC DNA]</scope>
    <source>
        <strain evidence="2 3">F1129D 143</strain>
    </source>
</reference>
<gene>
    <name evidence="2" type="ORF">BH747_01640</name>
</gene>
<name>A0A1V8YG33_9ENTE</name>
<dbReference type="EMBL" id="MJEA01000001">
    <property type="protein sequence ID" value="OQO71560.1"/>
    <property type="molecule type" value="Genomic_DNA"/>
</dbReference>
<dbReference type="OrthoDB" id="197680at2"/>
<dbReference type="RefSeq" id="WP_081181803.1">
    <property type="nucleotide sequence ID" value="NZ_MJEA01000001.1"/>
</dbReference>
<dbReference type="Proteomes" id="UP000192477">
    <property type="component" value="Unassembled WGS sequence"/>
</dbReference>
<evidence type="ECO:0000313" key="2">
    <source>
        <dbReference type="EMBL" id="OQO71560.1"/>
    </source>
</evidence>
<comment type="caution">
    <text evidence="2">The sequence shown here is derived from an EMBL/GenBank/DDBJ whole genome shotgun (WGS) entry which is preliminary data.</text>
</comment>
<evidence type="ECO:0000313" key="3">
    <source>
        <dbReference type="Proteomes" id="UP000192477"/>
    </source>
</evidence>
<dbReference type="STRING" id="112904.BH747_01640"/>
<sequence length="579" mass="67518">MKAYLVHESYKASNRLIAEEPKEIEQLTLYKNSNNACQLLLHDGMKNHFVLTQEFSIPDAIEVPIYRVAIRSDLPVKAQFIDYYLGNQDILYADKLLEQTSKTYSGDRYAPIYLEFPLDSEIKAGTYSLEITLYRSHLTASDEVVLTKKLKMDVSNYCFPENVTQEFNLDIWQQPSNLARSFQVPLWSDAHFDLIQEMAESLAKIGQKAVTVIAGEIHWKGWFNYIVKDYPANLYEYSMIKVRKDQNGELVCDFSILDRYLKCMSKAGIDQEIDVFGLLGVWQPPFFPLIKKLDYPEKIVVRYFDEACQKMSFIESKTELKTYFKLLFEHFKEIGVWDKVRILSDEPKIHEVTTFKASLSELKSVDESVQIKVAFDKENVLEQLLPDIDYPVTSFYCTCNNYQQLSQSHSGKTQYYICNYPNRPNTFLHSPLLETRIQGVLAHCFKTNGMLRWAYNCWPENVREDIRYNTSSLPIGDTCLIYPSYSGHLLLSLRYKQLQRGIEDFYLIKQAEKYNEAKTQQLIHDFLGSDQPREWMSDSHTSNPLLFNQENIFYEEFRTQVVDLLLSKIDAKTKEKASI</sequence>
<dbReference type="InterPro" id="IPR025150">
    <property type="entry name" value="GH123_cat"/>
</dbReference>
<organism evidence="2 3">
    <name type="scientific">Enterococcus villorum</name>
    <dbReference type="NCBI Taxonomy" id="112904"/>
    <lineage>
        <taxon>Bacteria</taxon>
        <taxon>Bacillati</taxon>
        <taxon>Bacillota</taxon>
        <taxon>Bacilli</taxon>
        <taxon>Lactobacillales</taxon>
        <taxon>Enterococcaceae</taxon>
        <taxon>Enterococcus</taxon>
    </lineage>
</organism>
<protein>
    <submittedName>
        <fullName evidence="2">Neuraminidase NanP</fullName>
    </submittedName>
</protein>